<accession>A0A1X0ZLV4</accession>
<evidence type="ECO:0000313" key="2">
    <source>
        <dbReference type="Proteomes" id="UP000193675"/>
    </source>
</evidence>
<dbReference type="EMBL" id="NBWC01000068">
    <property type="protein sequence ID" value="ORL57473.1"/>
    <property type="molecule type" value="Genomic_DNA"/>
</dbReference>
<evidence type="ECO:0000313" key="1">
    <source>
        <dbReference type="EMBL" id="ORL57473.1"/>
    </source>
</evidence>
<dbReference type="InterPro" id="IPR022385">
    <property type="entry name" value="Rhs_assc_core"/>
</dbReference>
<gene>
    <name evidence="1" type="ORF">B7H17_26585</name>
</gene>
<dbReference type="NCBIfam" id="TIGR03696">
    <property type="entry name" value="Rhs_assc_core"/>
    <property type="match status" value="1"/>
</dbReference>
<dbReference type="Pfam" id="PF18807">
    <property type="entry name" value="TTc_toxin_rep"/>
    <property type="match status" value="1"/>
</dbReference>
<dbReference type="OrthoDB" id="8596416at2"/>
<organism evidence="1 2">
    <name type="scientific">Pseudomonas putida</name>
    <name type="common">Arthrobacter siderocapsulatus</name>
    <dbReference type="NCBI Taxonomy" id="303"/>
    <lineage>
        <taxon>Bacteria</taxon>
        <taxon>Pseudomonadati</taxon>
        <taxon>Pseudomonadota</taxon>
        <taxon>Gammaproteobacteria</taxon>
        <taxon>Pseudomonadales</taxon>
        <taxon>Pseudomonadaceae</taxon>
        <taxon>Pseudomonas</taxon>
    </lineage>
</organism>
<dbReference type="PANTHER" id="PTHR32305">
    <property type="match status" value="1"/>
</dbReference>
<dbReference type="AlphaFoldDB" id="A0A1X0ZLV4"/>
<dbReference type="Proteomes" id="UP000193675">
    <property type="component" value="Unassembled WGS sequence"/>
</dbReference>
<comment type="caution">
    <text evidence="1">The sequence shown here is derived from an EMBL/GenBank/DDBJ whole genome shotgun (WGS) entry which is preliminary data.</text>
</comment>
<sequence length="520" mass="58123">MTVSDRSNRAVLSTLTKDPSAVEALFTPGGQQAVLLLGQPLAWTSRAELEQVVSVKREGATDDGENYRYDSRSQRVLKANTQQTARSTQAQRVIYLPGLELRTHTHGDTLKQDLQVMTVGEASRAQVRVLHWQAGKPDDLPNDQLRYSYDNLLGSSALEVDGAGNLISQEEYYPFGGTAVWAARNEVEASYKTVRYSGKERDATGLYYYGYRYYQPWAGRWLSADPAGTVDGLNIFRMVCNNPISSYDEDGLERKHFRGADDRVEKAILKEHPTMRIVARGLTEYETINPEFAAKISQAQSIAVESLRRAVEYLQQSQGDDEKFNATVVKQIMDVPLDGGYLQKGLTAILDMQRSRLEAGNDQIVIYNDPKVEAGVNAGFYIPVDEHRRLFINEQIFSRIKDSAELMKSLVATLIHEDSHARTKSLDIFYSEPNLPKTTGLKDIVDAIRPVIGTALDIRRNLESSKKLQKTGKNELLEKLEGRALTANDLLNNNADSWVAVTFALSRFEGFVSAGMVRKA</sequence>
<dbReference type="Gene3D" id="2.180.10.10">
    <property type="entry name" value="RHS repeat-associated core"/>
    <property type="match status" value="1"/>
</dbReference>
<dbReference type="InterPro" id="IPR050708">
    <property type="entry name" value="T6SS_VgrG/RHS"/>
</dbReference>
<evidence type="ECO:0008006" key="3">
    <source>
        <dbReference type="Google" id="ProtNLM"/>
    </source>
</evidence>
<dbReference type="PANTHER" id="PTHR32305:SF15">
    <property type="entry name" value="PROTEIN RHSA-RELATED"/>
    <property type="match status" value="1"/>
</dbReference>
<reference evidence="1 2" key="1">
    <citation type="submission" date="2017-04" db="EMBL/GenBank/DDBJ databases">
        <title>Presence of VIM-2 positive Pseudomonas species in chickens and their surrounding environment.</title>
        <authorList>
            <person name="Zhang R."/>
        </authorList>
    </citation>
    <scope>NUCLEOTIDE SEQUENCE [LARGE SCALE GENOMIC DNA]</scope>
    <source>
        <strain evidence="1 2">DZ-C18</strain>
    </source>
</reference>
<protein>
    <recommendedName>
        <fullName evidence="3">RHS repeat-associated core domain-containing protein</fullName>
    </recommendedName>
</protein>
<name>A0A1X0ZLV4_PSEPU</name>
<proteinExistence type="predicted"/>
<dbReference type="InterPro" id="IPR041508">
    <property type="entry name" value="TcC-like_repeat"/>
</dbReference>